<accession>A0A166BU82</accession>
<comment type="caution">
    <text evidence="1">The sequence shown here is derived from an EMBL/GenBank/DDBJ whole genome shotgun (WGS) entry which is preliminary data.</text>
</comment>
<dbReference type="AlphaFoldDB" id="A0A166BU82"/>
<dbReference type="EMBL" id="LUXM01000040">
    <property type="protein sequence ID" value="KZU91916.1"/>
    <property type="molecule type" value="Genomic_DNA"/>
</dbReference>
<name>A0A166BU82_LACPN</name>
<reference evidence="1 2" key="1">
    <citation type="submission" date="2016-03" db="EMBL/GenBank/DDBJ databases">
        <title>Comparative genomics of 54 Lactobacillus plantarum strains reveals genomic uncoupling from niche constraints.</title>
        <authorList>
            <person name="Martino M.E."/>
        </authorList>
    </citation>
    <scope>NUCLEOTIDE SEQUENCE [LARGE SCALE GENOMIC DNA]</scope>
    <source>
        <strain evidence="1 2">19.1</strain>
    </source>
</reference>
<evidence type="ECO:0000313" key="1">
    <source>
        <dbReference type="EMBL" id="KZU91916.1"/>
    </source>
</evidence>
<organism evidence="1 2">
    <name type="scientific">Lactiplantibacillus plantarum</name>
    <name type="common">Lactobacillus plantarum</name>
    <dbReference type="NCBI Taxonomy" id="1590"/>
    <lineage>
        <taxon>Bacteria</taxon>
        <taxon>Bacillati</taxon>
        <taxon>Bacillota</taxon>
        <taxon>Bacilli</taxon>
        <taxon>Lactobacillales</taxon>
        <taxon>Lactobacillaceae</taxon>
        <taxon>Lactiplantibacillus</taxon>
    </lineage>
</organism>
<evidence type="ECO:0000313" key="2">
    <source>
        <dbReference type="Proteomes" id="UP000076882"/>
    </source>
</evidence>
<gene>
    <name evidence="1" type="ORF">Lp19_3202</name>
</gene>
<dbReference type="PATRIC" id="fig|1590.152.peg.1615"/>
<sequence>MTGIPVIIKVIKDTRKNPAWQLKPVFYGFLRWQKLHGGLFYHKMNGREKICIFMKIIIKLD</sequence>
<proteinExistence type="predicted"/>
<dbReference type="Proteomes" id="UP000076882">
    <property type="component" value="Unassembled WGS sequence"/>
</dbReference>
<protein>
    <submittedName>
        <fullName evidence="1">Uncharacterized protein</fullName>
    </submittedName>
</protein>